<organism evidence="1">
    <name type="scientific">Anguilla anguilla</name>
    <name type="common">European freshwater eel</name>
    <name type="synonym">Muraena anguilla</name>
    <dbReference type="NCBI Taxonomy" id="7936"/>
    <lineage>
        <taxon>Eukaryota</taxon>
        <taxon>Metazoa</taxon>
        <taxon>Chordata</taxon>
        <taxon>Craniata</taxon>
        <taxon>Vertebrata</taxon>
        <taxon>Euteleostomi</taxon>
        <taxon>Actinopterygii</taxon>
        <taxon>Neopterygii</taxon>
        <taxon>Teleostei</taxon>
        <taxon>Anguilliformes</taxon>
        <taxon>Anguillidae</taxon>
        <taxon>Anguilla</taxon>
    </lineage>
</organism>
<protein>
    <submittedName>
        <fullName evidence="1">Uncharacterized protein</fullName>
    </submittedName>
</protein>
<dbReference type="AlphaFoldDB" id="A0A0E9R4Y9"/>
<reference evidence="1" key="2">
    <citation type="journal article" date="2015" name="Fish Shellfish Immunol.">
        <title>Early steps in the European eel (Anguilla anguilla)-Vibrio vulnificus interaction in the gills: Role of the RtxA13 toxin.</title>
        <authorList>
            <person name="Callol A."/>
            <person name="Pajuelo D."/>
            <person name="Ebbesson L."/>
            <person name="Teles M."/>
            <person name="MacKenzie S."/>
            <person name="Amaro C."/>
        </authorList>
    </citation>
    <scope>NUCLEOTIDE SEQUENCE</scope>
</reference>
<proteinExistence type="predicted"/>
<evidence type="ECO:0000313" key="1">
    <source>
        <dbReference type="EMBL" id="JAH23398.1"/>
    </source>
</evidence>
<name>A0A0E9R4Y9_ANGAN</name>
<accession>A0A0E9R4Y9</accession>
<sequence>MLPVRGLNVKLVCAKNKLYKKTNYLTNKNVCAFRFLGSVRTRVRCIRPLGPTAHLF</sequence>
<reference evidence="1" key="1">
    <citation type="submission" date="2014-11" db="EMBL/GenBank/DDBJ databases">
        <authorList>
            <person name="Amaro Gonzalez C."/>
        </authorList>
    </citation>
    <scope>NUCLEOTIDE SEQUENCE</scope>
</reference>
<dbReference type="EMBL" id="GBXM01085179">
    <property type="protein sequence ID" value="JAH23398.1"/>
    <property type="molecule type" value="Transcribed_RNA"/>
</dbReference>